<dbReference type="PANTHER" id="PTHR31138:SF1">
    <property type="entry name" value="PDZ DOMAIN-CONTAINING PROTEIN"/>
    <property type="match status" value="1"/>
</dbReference>
<reference evidence="3" key="1">
    <citation type="submission" date="2022-01" db="EMBL/GenBank/DDBJ databases">
        <title>Comparative genomics reveals a dynamic genome evolution in the ectomycorrhizal milk-cap (Lactarius) mushrooms.</title>
        <authorList>
            <consortium name="DOE Joint Genome Institute"/>
            <person name="Lebreton A."/>
            <person name="Tang N."/>
            <person name="Kuo A."/>
            <person name="LaButti K."/>
            <person name="Drula E."/>
            <person name="Barry K."/>
            <person name="Clum A."/>
            <person name="Lipzen A."/>
            <person name="Mousain D."/>
            <person name="Ng V."/>
            <person name="Wang R."/>
            <person name="Wang X."/>
            <person name="Dai Y."/>
            <person name="Henrissat B."/>
            <person name="Grigoriev I.V."/>
            <person name="Guerin-Laguette A."/>
            <person name="Yu F."/>
            <person name="Martin F.M."/>
        </authorList>
    </citation>
    <scope>NUCLEOTIDE SEQUENCE</scope>
    <source>
        <strain evidence="3">QP</strain>
    </source>
</reference>
<organism evidence="3 4">
    <name type="scientific">Lactarius akahatsu</name>
    <dbReference type="NCBI Taxonomy" id="416441"/>
    <lineage>
        <taxon>Eukaryota</taxon>
        <taxon>Fungi</taxon>
        <taxon>Dikarya</taxon>
        <taxon>Basidiomycota</taxon>
        <taxon>Agaricomycotina</taxon>
        <taxon>Agaricomycetes</taxon>
        <taxon>Russulales</taxon>
        <taxon>Russulaceae</taxon>
        <taxon>Lactarius</taxon>
    </lineage>
</organism>
<evidence type="ECO:0000313" key="3">
    <source>
        <dbReference type="EMBL" id="KAH8982953.1"/>
    </source>
</evidence>
<accession>A0AAD4LB15</accession>
<comment type="caution">
    <text evidence="3">The sequence shown here is derived from an EMBL/GenBank/DDBJ whole genome shotgun (WGS) entry which is preliminary data.</text>
</comment>
<feature type="domain" description="HAM1-like N-terminal" evidence="2">
    <location>
        <begin position="228"/>
        <end position="573"/>
    </location>
</feature>
<dbReference type="InterPro" id="IPR045967">
    <property type="entry name" value="HAM1-like_N"/>
</dbReference>
<dbReference type="Pfam" id="PF19343">
    <property type="entry name" value="HAM1_N"/>
    <property type="match status" value="1"/>
</dbReference>
<dbReference type="AlphaFoldDB" id="A0AAD4LB15"/>
<keyword evidence="4" id="KW-1185">Reference proteome</keyword>
<evidence type="ECO:0000259" key="1">
    <source>
        <dbReference type="Pfam" id="PF14613"/>
    </source>
</evidence>
<dbReference type="PANTHER" id="PTHR31138">
    <property type="entry name" value="CHROMOSOME 19, WHOLE GENOME SHOTGUN SEQUENCE"/>
    <property type="match status" value="1"/>
</dbReference>
<evidence type="ECO:0000313" key="4">
    <source>
        <dbReference type="Proteomes" id="UP001201163"/>
    </source>
</evidence>
<dbReference type="Pfam" id="PF14613">
    <property type="entry name" value="HAM1_C"/>
    <property type="match status" value="1"/>
</dbReference>
<name>A0AAD4LB15_9AGAM</name>
<dbReference type="InterPro" id="IPR027842">
    <property type="entry name" value="HAM1-like_C"/>
</dbReference>
<evidence type="ECO:0000259" key="2">
    <source>
        <dbReference type="Pfam" id="PF19343"/>
    </source>
</evidence>
<gene>
    <name evidence="3" type="ORF">EDB92DRAFT_1614113</name>
</gene>
<protein>
    <submittedName>
        <fullName evidence="3">Uncharacterized protein</fullName>
    </submittedName>
</protein>
<sequence length="803" mass="88191">MDKITSVIAALRAGKQPSQSQTNTLIEKLLLSDLLQVEQTTGGGGELSQNGRKLAQDLRGILEAYKTYGAHKNRDNLVQEALFHLSQADISATSIDVDVPMDSGEASNDYQAAASSLRTSLQIFWDNATAEGSGVFSDFASFTRLSLADAAELVGEKATQAAESLRKVEGEVQAGERDSVGIKEKTKAEWETTDTREVFEKSMDTAKVAGSKTIGAAQSVGDKTTELKDRSQTRLKAAISTITKKAREDPQYRQSLDTLFNLVQKWLRATGDVAADAAQSTSLESFIDDPTPEKHLVHAMRCIGKLAENMAGGKSLEDLYFALNKCVIDIRNDKSLQQWVDDFIAYAKRTFEQVGEDDPQEFRDTRQDLRRRWKELTDPESEKSRPWIVDFDLLRNEFREFQDRMEKDEDLQAVRKAHVRLGRDLEETLIDASAVGLQSAISGASWLWTDLFNVYLPRFASLLKSIPIPRTEYVDQKMEFVLEDLDISSISLLPGHVFIRNITDVEISAPSEGASSMAVGALTHVHIKGVQLQLSQLSFYYRDLTSNVGPAVFTGLAEITLPPEGVDLDIKVRLIPNTPAGLAVRAEQKRFTHVEYVGLNFSDDADVRVTESNHAVLLTMFRPLLTARLRSALQNALSAHIRNALEGLDAVMWDITVRAEVFEDAGLARGQALAAAWWSELGRMRRLHGGLAAGWRATGTGVVSDAGGKAEIAFGAEPQVLGPEKHGPKGTLAQPISERAREAGVSADISREGVEGAAKDVVGKAKEGAKAGLRKVRTFEDMIAEKQQKEENGAGWRSDAFDL</sequence>
<dbReference type="EMBL" id="JAKELL010000094">
    <property type="protein sequence ID" value="KAH8982953.1"/>
    <property type="molecule type" value="Genomic_DNA"/>
</dbReference>
<dbReference type="Proteomes" id="UP001201163">
    <property type="component" value="Unassembled WGS sequence"/>
</dbReference>
<feature type="domain" description="HAM1-like C-terminal" evidence="1">
    <location>
        <begin position="605"/>
        <end position="679"/>
    </location>
</feature>
<proteinExistence type="predicted"/>